<gene>
    <name evidence="1" type="ORF">F1C12_18410</name>
</gene>
<dbReference type="RefSeq" id="WP_185276319.1">
    <property type="nucleotide sequence ID" value="NZ_CP043641.1"/>
</dbReference>
<sequence>MIDATEEAVTDWSELLPKRAYVLRSPEGEDLLSTYGGPGEAAGSAVFFAHSPEGDGELTIAPGDGWTVLSSVQED</sequence>
<protein>
    <submittedName>
        <fullName evidence="1">Uncharacterized protein</fullName>
    </submittedName>
</protein>
<dbReference type="KEGG" id="lse:F1C12_18410"/>
<dbReference type="Proteomes" id="UP000515511">
    <property type="component" value="Chromosome"/>
</dbReference>
<evidence type="ECO:0000313" key="1">
    <source>
        <dbReference type="EMBL" id="QNE36893.1"/>
    </source>
</evidence>
<dbReference type="EMBL" id="CP043641">
    <property type="protein sequence ID" value="QNE36893.1"/>
    <property type="molecule type" value="Genomic_DNA"/>
</dbReference>
<dbReference type="AlphaFoldDB" id="A0A7G6YEH8"/>
<evidence type="ECO:0000313" key="2">
    <source>
        <dbReference type="Proteomes" id="UP000515511"/>
    </source>
</evidence>
<accession>A0A7G6YEH8</accession>
<name>A0A7G6YEH8_9MICO</name>
<proteinExistence type="predicted"/>
<organism evidence="1 2">
    <name type="scientific">Leifsonia shinshuensis</name>
    <dbReference type="NCBI Taxonomy" id="150026"/>
    <lineage>
        <taxon>Bacteria</taxon>
        <taxon>Bacillati</taxon>
        <taxon>Actinomycetota</taxon>
        <taxon>Actinomycetes</taxon>
        <taxon>Micrococcales</taxon>
        <taxon>Microbacteriaceae</taxon>
        <taxon>Leifsonia</taxon>
    </lineage>
</organism>
<reference evidence="2" key="1">
    <citation type="submission" date="2019-09" db="EMBL/GenBank/DDBJ databases">
        <title>Antimicrobial potential of Antarctic Bacteria.</title>
        <authorList>
            <person name="Benaud N."/>
            <person name="Edwards R.J."/>
            <person name="Ferrari B.C."/>
        </authorList>
    </citation>
    <scope>NUCLEOTIDE SEQUENCE [LARGE SCALE GENOMIC DNA]</scope>
    <source>
        <strain evidence="2">INR9</strain>
    </source>
</reference>